<reference evidence="3" key="2">
    <citation type="submission" date="2022-01" db="EMBL/GenBank/DDBJ databases">
        <authorList>
            <person name="Yamashiro T."/>
            <person name="Shiraishi A."/>
            <person name="Satake H."/>
            <person name="Nakayama K."/>
        </authorList>
    </citation>
    <scope>NUCLEOTIDE SEQUENCE</scope>
</reference>
<proteinExistence type="predicted"/>
<comment type="caution">
    <text evidence="3">The sequence shown here is derived from an EMBL/GenBank/DDBJ whole genome shotgun (WGS) entry which is preliminary data.</text>
</comment>
<reference evidence="3" key="1">
    <citation type="journal article" date="2022" name="Int. J. Mol. Sci.">
        <title>Draft Genome of Tanacetum Coccineum: Genomic Comparison of Closely Related Tanacetum-Family Plants.</title>
        <authorList>
            <person name="Yamashiro T."/>
            <person name="Shiraishi A."/>
            <person name="Nakayama K."/>
            <person name="Satake H."/>
        </authorList>
    </citation>
    <scope>NUCLEOTIDE SEQUENCE</scope>
</reference>
<gene>
    <name evidence="3" type="ORF">Tco_0950935</name>
</gene>
<evidence type="ECO:0000313" key="3">
    <source>
        <dbReference type="EMBL" id="GJT42220.1"/>
    </source>
</evidence>
<name>A0ABQ5DT50_9ASTR</name>
<feature type="coiled-coil region" evidence="1">
    <location>
        <begin position="128"/>
        <end position="156"/>
    </location>
</feature>
<accession>A0ABQ5DT50</accession>
<evidence type="ECO:0000256" key="1">
    <source>
        <dbReference type="SAM" id="Coils"/>
    </source>
</evidence>
<evidence type="ECO:0000256" key="2">
    <source>
        <dbReference type="SAM" id="MobiDB-lite"/>
    </source>
</evidence>
<sequence>MLALRSAKALHVLILENSHGIRNRTGSPSLVEWHQDDPLVSLVQGLVTPSKTIVNTSGEEQVEDISPTTIEAAKTLSRVASQKPKSIDKGRRYKRRKETKEKKEEASLAEAIRLDTLEKEEEAKPVHLDSLLAQRIVEEEELNEQQKQRRAQVNLKLSIHNEDRDLIKPKIEAMQSLSKSVLGSGYKENTLQRRWLNYKDDDPISGTNIPINHVPVAIKPPSIATYKIIKQGEKDSRAKGVIVDDAATPSTGVSRPRLSSGPSPLFRDVSGDAIHTELFPFSAGPYYATYPKDGVVSALKKQVSRLNDKLSSSYASFTKSKAKGKERKKKIKSLTKSLDNFDTTVARLFDALNQATILEAERDEEILLLKNTPPEFSSFFRGQFQGLVWKFLAFDKFSRVQGELLSLAASEEAVVNPFRV</sequence>
<evidence type="ECO:0000313" key="4">
    <source>
        <dbReference type="Proteomes" id="UP001151760"/>
    </source>
</evidence>
<dbReference type="Proteomes" id="UP001151760">
    <property type="component" value="Unassembled WGS sequence"/>
</dbReference>
<feature type="region of interest" description="Disordered" evidence="2">
    <location>
        <begin position="77"/>
        <end position="104"/>
    </location>
</feature>
<keyword evidence="4" id="KW-1185">Reference proteome</keyword>
<organism evidence="3 4">
    <name type="scientific">Tanacetum coccineum</name>
    <dbReference type="NCBI Taxonomy" id="301880"/>
    <lineage>
        <taxon>Eukaryota</taxon>
        <taxon>Viridiplantae</taxon>
        <taxon>Streptophyta</taxon>
        <taxon>Embryophyta</taxon>
        <taxon>Tracheophyta</taxon>
        <taxon>Spermatophyta</taxon>
        <taxon>Magnoliopsida</taxon>
        <taxon>eudicotyledons</taxon>
        <taxon>Gunneridae</taxon>
        <taxon>Pentapetalae</taxon>
        <taxon>asterids</taxon>
        <taxon>campanulids</taxon>
        <taxon>Asterales</taxon>
        <taxon>Asteraceae</taxon>
        <taxon>Asteroideae</taxon>
        <taxon>Anthemideae</taxon>
        <taxon>Anthemidinae</taxon>
        <taxon>Tanacetum</taxon>
    </lineage>
</organism>
<protein>
    <submittedName>
        <fullName evidence="3">Uncharacterized protein</fullName>
    </submittedName>
</protein>
<dbReference type="EMBL" id="BQNB010015627">
    <property type="protein sequence ID" value="GJT42220.1"/>
    <property type="molecule type" value="Genomic_DNA"/>
</dbReference>
<keyword evidence="1" id="KW-0175">Coiled coil</keyword>